<proteinExistence type="predicted"/>
<sequence length="742" mass="85521">MRANTVGMNKSDKFFEFVNHVKSKGVTTLKSAAKQIFKGMKLQKNFTQQIEIVTDDYKTRIQKYLEHVMGEKAKFTIDEEFVFLDMVETSCRLLYREQKKILNFAITTAKLIHNINETNNSTNKNANNELNNFNISHEVDVQSLSQIIFRQVVMTKREELRHICNKYEICRPYPAFTDYLADFLVEIMKLSDEKLGTFVKALRLLGKTNEDFFNGFIDVDDKETVIVPYFAELLNNLNGFQETLLIIRGLLTQRFKIISSPNLKMKIRTQAVRIILDIINRAFQYENDDLLAMEFDTVVKSIRSWNNGQRHFPESSVILLFNSIFNVLDYNLSIDAKSEVKVLIETLIRGSSKDEKLYSKLFSEGSKYVKGEDIVRGLFIYPSYGGNAIGTLKSGKHNKKTTQIPKSPDVKSKVPKKFFAPLPISPAPFHTYETDRLNDYSKHVMKQGMNIIKYSATKILNQVGNENSLAVYSVTSDYVSKVQEFLDHLKENHGRHSSQPVGEEFMIMNMLEKACEILYQQQWILLSTTPMNSTKANISRIQKLSKFINGQIKQWRKEEMQYICSTFQICKPYPAFSNRVEYLILELLKLPDSKLNIFVDHVKNIVENNKDFLALVGGIQGKDKTFKRINDLCRNKSLKESLTSVRGILSHKFKISQSQSNTKSQATQVLLDIIDKAFLFNRDKSIVLNFEEFDEVIKKWGKNKAQLDRGLLEQLINAILKTINSINNPVKSTLIKAVTWID</sequence>
<dbReference type="EMBL" id="CADEBD010000306">
    <property type="protein sequence ID" value="CAB3238066.1"/>
    <property type="molecule type" value="Genomic_DNA"/>
</dbReference>
<dbReference type="AlphaFoldDB" id="A0A8S1A0K0"/>
<reference evidence="1 2" key="1">
    <citation type="submission" date="2020-04" db="EMBL/GenBank/DDBJ databases">
        <authorList>
            <person name="Wallbank WR R."/>
            <person name="Pardo Diaz C."/>
            <person name="Kozak K."/>
            <person name="Martin S."/>
            <person name="Jiggins C."/>
            <person name="Moest M."/>
            <person name="Warren A I."/>
            <person name="Byers J.R.P. K."/>
            <person name="Montejo-Kovacevich G."/>
            <person name="Yen C E."/>
        </authorList>
    </citation>
    <scope>NUCLEOTIDE SEQUENCE [LARGE SCALE GENOMIC DNA]</scope>
</reference>
<evidence type="ECO:0000313" key="1">
    <source>
        <dbReference type="EMBL" id="CAB3238066.1"/>
    </source>
</evidence>
<organism evidence="1 2">
    <name type="scientific">Arctia plantaginis</name>
    <name type="common">Wood tiger moth</name>
    <name type="synonym">Phalaena plantaginis</name>
    <dbReference type="NCBI Taxonomy" id="874455"/>
    <lineage>
        <taxon>Eukaryota</taxon>
        <taxon>Metazoa</taxon>
        <taxon>Ecdysozoa</taxon>
        <taxon>Arthropoda</taxon>
        <taxon>Hexapoda</taxon>
        <taxon>Insecta</taxon>
        <taxon>Pterygota</taxon>
        <taxon>Neoptera</taxon>
        <taxon>Endopterygota</taxon>
        <taxon>Lepidoptera</taxon>
        <taxon>Glossata</taxon>
        <taxon>Ditrysia</taxon>
        <taxon>Noctuoidea</taxon>
        <taxon>Erebidae</taxon>
        <taxon>Arctiinae</taxon>
        <taxon>Arctia</taxon>
    </lineage>
</organism>
<comment type="caution">
    <text evidence="1">The sequence shown here is derived from an EMBL/GenBank/DDBJ whole genome shotgun (WGS) entry which is preliminary data.</text>
</comment>
<gene>
    <name evidence="1" type="ORF">APLA_LOCUS8020</name>
</gene>
<dbReference type="Proteomes" id="UP000494256">
    <property type="component" value="Unassembled WGS sequence"/>
</dbReference>
<evidence type="ECO:0000313" key="2">
    <source>
        <dbReference type="Proteomes" id="UP000494256"/>
    </source>
</evidence>
<protein>
    <submittedName>
        <fullName evidence="1">Uncharacterized protein</fullName>
    </submittedName>
</protein>
<name>A0A8S1A0K0_ARCPL</name>
<dbReference type="OrthoDB" id="6133115at2759"/>
<accession>A0A8S1A0K0</accession>